<proteinExistence type="inferred from homology"/>
<dbReference type="SUPFAM" id="SSF158682">
    <property type="entry name" value="TerB-like"/>
    <property type="match status" value="1"/>
</dbReference>
<dbReference type="PANTHER" id="PTHR24074">
    <property type="entry name" value="CO-CHAPERONE PROTEIN DJLA"/>
    <property type="match status" value="1"/>
</dbReference>
<dbReference type="InterPro" id="IPR001623">
    <property type="entry name" value="DnaJ_domain"/>
</dbReference>
<dbReference type="HAMAP" id="MF_01153">
    <property type="entry name" value="DjlA"/>
    <property type="match status" value="1"/>
</dbReference>
<keyword evidence="2 7" id="KW-0997">Cell inner membrane</keyword>
<dbReference type="Pfam" id="PF05099">
    <property type="entry name" value="TerB"/>
    <property type="match status" value="1"/>
</dbReference>
<keyword evidence="11" id="KW-1185">Reference proteome</keyword>
<comment type="function">
    <text evidence="7">Regulatory DnaK co-chaperone. Direct interaction between DnaK and DjlA is needed for the induction of the wcaABCDE operon, involved in the synthesis of a colanic acid polysaccharide capsule, possibly through activation of the RcsB/RcsC phosphotransfer signaling pathway. The colanic acid capsule may help the bacterium survive conditions outside the host.</text>
</comment>
<evidence type="ECO:0000256" key="2">
    <source>
        <dbReference type="ARBA" id="ARBA00022519"/>
    </source>
</evidence>
<evidence type="ECO:0000256" key="8">
    <source>
        <dbReference type="SAM" id="Phobius"/>
    </source>
</evidence>
<evidence type="ECO:0000256" key="3">
    <source>
        <dbReference type="ARBA" id="ARBA00022692"/>
    </source>
</evidence>
<dbReference type="InterPro" id="IPR036869">
    <property type="entry name" value="J_dom_sf"/>
</dbReference>
<dbReference type="Pfam" id="PF00226">
    <property type="entry name" value="DnaJ"/>
    <property type="match status" value="1"/>
</dbReference>
<feature type="topological domain" description="Cytoplasmic" evidence="7">
    <location>
        <begin position="40"/>
        <end position="274"/>
    </location>
</feature>
<reference evidence="10 11" key="1">
    <citation type="submission" date="2024-09" db="EMBL/GenBank/DDBJ databases">
        <authorList>
            <person name="Sun Q."/>
            <person name="Mori K."/>
        </authorList>
    </citation>
    <scope>NUCLEOTIDE SEQUENCE [LARGE SCALE GENOMIC DNA]</scope>
    <source>
        <strain evidence="10 11">ATCC 51285</strain>
    </source>
</reference>
<evidence type="ECO:0000256" key="5">
    <source>
        <dbReference type="ARBA" id="ARBA00023136"/>
    </source>
</evidence>
<keyword evidence="6 7" id="KW-0143">Chaperone</keyword>
<keyword evidence="5 7" id="KW-0472">Membrane</keyword>
<dbReference type="Gene3D" id="1.10.287.110">
    <property type="entry name" value="DnaJ domain"/>
    <property type="match status" value="1"/>
</dbReference>
<organism evidence="10 11">
    <name type="scientific">Balneatrix alpica</name>
    <dbReference type="NCBI Taxonomy" id="75684"/>
    <lineage>
        <taxon>Bacteria</taxon>
        <taxon>Pseudomonadati</taxon>
        <taxon>Pseudomonadota</taxon>
        <taxon>Gammaproteobacteria</taxon>
        <taxon>Oceanospirillales</taxon>
        <taxon>Balneatrichaceae</taxon>
        <taxon>Balneatrix</taxon>
    </lineage>
</organism>
<feature type="topological domain" description="Periplasmic" evidence="7">
    <location>
        <begin position="1"/>
        <end position="16"/>
    </location>
</feature>
<keyword evidence="1 7" id="KW-1003">Cell membrane</keyword>
<comment type="subcellular location">
    <subcellularLocation>
        <location evidence="7">Cell inner membrane</location>
        <topology evidence="7">Single-pass type III membrane protein</topology>
    </subcellularLocation>
</comment>
<dbReference type="PROSITE" id="PS50076">
    <property type="entry name" value="DNAJ_2"/>
    <property type="match status" value="1"/>
</dbReference>
<evidence type="ECO:0000256" key="4">
    <source>
        <dbReference type="ARBA" id="ARBA00022989"/>
    </source>
</evidence>
<dbReference type="NCBIfam" id="NF006948">
    <property type="entry name" value="PRK09430.1"/>
    <property type="match status" value="1"/>
</dbReference>
<dbReference type="InterPro" id="IPR007791">
    <property type="entry name" value="DjlA_N"/>
</dbReference>
<name>A0ABV5ZD55_9GAMM</name>
<feature type="transmembrane region" description="Helical" evidence="8">
    <location>
        <begin position="16"/>
        <end position="41"/>
    </location>
</feature>
<protein>
    <recommendedName>
        <fullName evidence="7">Co-chaperone protein DjlA</fullName>
    </recommendedName>
</protein>
<dbReference type="RefSeq" id="WP_027314194.1">
    <property type="nucleotide sequence ID" value="NZ_JBHLZN010000004.1"/>
</dbReference>
<dbReference type="InterPro" id="IPR023749">
    <property type="entry name" value="DjlA"/>
</dbReference>
<dbReference type="SMART" id="SM00271">
    <property type="entry name" value="DnaJ"/>
    <property type="match status" value="1"/>
</dbReference>
<dbReference type="EMBL" id="JBHLZN010000004">
    <property type="protein sequence ID" value="MFB9887212.1"/>
    <property type="molecule type" value="Genomic_DNA"/>
</dbReference>
<comment type="domain">
    <text evidence="7">The transmembrane domain is a dimerization domain.</text>
</comment>
<accession>A0ABV5ZD55</accession>
<dbReference type="PRINTS" id="PR00625">
    <property type="entry name" value="JDOMAIN"/>
</dbReference>
<evidence type="ECO:0000256" key="6">
    <source>
        <dbReference type="ARBA" id="ARBA00023186"/>
    </source>
</evidence>
<dbReference type="CDD" id="cd06257">
    <property type="entry name" value="DnaJ"/>
    <property type="match status" value="1"/>
</dbReference>
<feature type="domain" description="J" evidence="9">
    <location>
        <begin position="208"/>
        <end position="272"/>
    </location>
</feature>
<sequence length="274" mass="30453">MSSPWLANLRQHRTGVLIGGLLGLSGGPVGVIFGAGVGYWLDKKLREHLDPGSQLEVQRTFFEATFTVMGRLAKADGRVTEHEIAFAEEVMRRMNLTASLRQEAIALFNRGKSAEIELAEVLEPLERAFKHSLSLRLMFVEVQIQAALVDGQLSQPELEILQRVCVSLGIGLPEFQLMVRRVQAQQEFHRWQHQNGGQASSSQGGLQEAYGVLGVSAENSDAEVKKAYRRLMSQHHPDKLVAKGLPDEMLQLAKEKTQEIQAAYERVKSARGMV</sequence>
<dbReference type="InterPro" id="IPR029024">
    <property type="entry name" value="TerB-like"/>
</dbReference>
<dbReference type="SUPFAM" id="SSF46565">
    <property type="entry name" value="Chaperone J-domain"/>
    <property type="match status" value="1"/>
</dbReference>
<evidence type="ECO:0000259" key="9">
    <source>
        <dbReference type="PROSITE" id="PS50076"/>
    </source>
</evidence>
<comment type="subunit">
    <text evidence="7">Homodimer.</text>
</comment>
<dbReference type="Gene3D" id="1.10.3680.10">
    <property type="entry name" value="TerB-like"/>
    <property type="match status" value="1"/>
</dbReference>
<evidence type="ECO:0000313" key="11">
    <source>
        <dbReference type="Proteomes" id="UP001589628"/>
    </source>
</evidence>
<dbReference type="Proteomes" id="UP001589628">
    <property type="component" value="Unassembled WGS sequence"/>
</dbReference>
<evidence type="ECO:0000313" key="10">
    <source>
        <dbReference type="EMBL" id="MFB9887212.1"/>
    </source>
</evidence>
<gene>
    <name evidence="7 10" type="primary">djlA</name>
    <name evidence="10" type="ORF">ACFFLH_12400</name>
</gene>
<evidence type="ECO:0000256" key="7">
    <source>
        <dbReference type="HAMAP-Rule" id="MF_01153"/>
    </source>
</evidence>
<evidence type="ECO:0000256" key="1">
    <source>
        <dbReference type="ARBA" id="ARBA00022475"/>
    </source>
</evidence>
<keyword evidence="3 7" id="KW-0812">Transmembrane</keyword>
<comment type="caution">
    <text evidence="10">The sequence shown here is derived from an EMBL/GenBank/DDBJ whole genome shotgun (WGS) entry which is preliminary data.</text>
</comment>
<keyword evidence="4 7" id="KW-1133">Transmembrane helix</keyword>
<dbReference type="CDD" id="cd07316">
    <property type="entry name" value="terB_like_DjlA"/>
    <property type="match status" value="1"/>
</dbReference>
<dbReference type="InterPro" id="IPR050817">
    <property type="entry name" value="DjlA_DnaK_co-chaperone"/>
</dbReference>